<dbReference type="InterPro" id="IPR036291">
    <property type="entry name" value="NAD(P)-bd_dom_sf"/>
</dbReference>
<dbReference type="Pfam" id="PF22698">
    <property type="entry name" value="Semialdhyde_dhC_1"/>
    <property type="match status" value="1"/>
</dbReference>
<evidence type="ECO:0000256" key="5">
    <source>
        <dbReference type="ARBA" id="ARBA00023002"/>
    </source>
</evidence>
<name>A0A1H0ELP9_9BACT</name>
<protein>
    <recommendedName>
        <fullName evidence="7">N-acetyl-gamma-glutamyl-phosphate reductase</fullName>
        <shortName evidence="7">AGPR</shortName>
        <ecNumber evidence="7">1.2.1.38</ecNumber>
    </recommendedName>
    <alternativeName>
        <fullName evidence="7">N-acetyl-glutamate semialdehyde dehydrogenase</fullName>
        <shortName evidence="7">NAGSA dehydrogenase</shortName>
    </alternativeName>
</protein>
<comment type="pathway">
    <text evidence="1 7">Amino-acid biosynthesis; L-arginine biosynthesis; N(2)-acetyl-L-ornithine from L-glutamate: step 3/4.</text>
</comment>
<keyword evidence="7" id="KW-0963">Cytoplasm</keyword>
<dbReference type="EC" id="1.2.1.38" evidence="7"/>
<evidence type="ECO:0000256" key="7">
    <source>
        <dbReference type="HAMAP-Rule" id="MF_00150"/>
    </source>
</evidence>
<dbReference type="GO" id="GO:0005737">
    <property type="term" value="C:cytoplasm"/>
    <property type="evidence" value="ECO:0007669"/>
    <property type="project" value="UniProtKB-SubCell"/>
</dbReference>
<dbReference type="EMBL" id="FNIN01000008">
    <property type="protein sequence ID" value="SDN83338.1"/>
    <property type="molecule type" value="Genomic_DNA"/>
</dbReference>
<comment type="catalytic activity">
    <reaction evidence="6 7">
        <text>N-acetyl-L-glutamate 5-semialdehyde + phosphate + NADP(+) = N-acetyl-L-glutamyl 5-phosphate + NADPH + H(+)</text>
        <dbReference type="Rhea" id="RHEA:21588"/>
        <dbReference type="ChEBI" id="CHEBI:15378"/>
        <dbReference type="ChEBI" id="CHEBI:29123"/>
        <dbReference type="ChEBI" id="CHEBI:43474"/>
        <dbReference type="ChEBI" id="CHEBI:57783"/>
        <dbReference type="ChEBI" id="CHEBI:57936"/>
        <dbReference type="ChEBI" id="CHEBI:58349"/>
        <dbReference type="EC" id="1.2.1.38"/>
    </reaction>
</comment>
<dbReference type="Gene3D" id="3.30.360.10">
    <property type="entry name" value="Dihydrodipicolinate Reductase, domain 2"/>
    <property type="match status" value="1"/>
</dbReference>
<evidence type="ECO:0000256" key="1">
    <source>
        <dbReference type="ARBA" id="ARBA00004862"/>
    </source>
</evidence>
<dbReference type="Gene3D" id="3.40.50.720">
    <property type="entry name" value="NAD(P)-binding Rossmann-like Domain"/>
    <property type="match status" value="1"/>
</dbReference>
<feature type="domain" description="Semialdehyde dehydrogenase NAD-binding" evidence="9">
    <location>
        <begin position="5"/>
        <end position="144"/>
    </location>
</feature>
<dbReference type="Pfam" id="PF01118">
    <property type="entry name" value="Semialdhyde_dh"/>
    <property type="match status" value="1"/>
</dbReference>
<dbReference type="GO" id="GO:0006526">
    <property type="term" value="P:L-arginine biosynthetic process"/>
    <property type="evidence" value="ECO:0007669"/>
    <property type="project" value="UniProtKB-UniRule"/>
</dbReference>
<comment type="function">
    <text evidence="7">Catalyzes the NADPH-dependent reduction of N-acetyl-5-glutamyl phosphate to yield N-acetyl-L-glutamate 5-semialdehyde.</text>
</comment>
<evidence type="ECO:0000313" key="11">
    <source>
        <dbReference type="Proteomes" id="UP000199602"/>
    </source>
</evidence>
<dbReference type="InterPro" id="IPR058924">
    <property type="entry name" value="AGPR_dimerisation_dom"/>
</dbReference>
<gene>
    <name evidence="7" type="primary">argC</name>
    <name evidence="10" type="ORF">SAMN04488516_10846</name>
</gene>
<organism evidence="10 11">
    <name type="scientific">Desulfonauticus submarinus</name>
    <dbReference type="NCBI Taxonomy" id="206665"/>
    <lineage>
        <taxon>Bacteria</taxon>
        <taxon>Pseudomonadati</taxon>
        <taxon>Thermodesulfobacteriota</taxon>
        <taxon>Desulfovibrionia</taxon>
        <taxon>Desulfovibrionales</taxon>
        <taxon>Desulfonauticaceae</taxon>
        <taxon>Desulfonauticus</taxon>
    </lineage>
</organism>
<dbReference type="FunFam" id="3.30.360.10:FF:000014">
    <property type="entry name" value="N-acetyl-gamma-glutamyl-phosphate reductase"/>
    <property type="match status" value="1"/>
</dbReference>
<accession>A0A1H0ELP9</accession>
<evidence type="ECO:0000256" key="2">
    <source>
        <dbReference type="ARBA" id="ARBA00022571"/>
    </source>
</evidence>
<reference evidence="10 11" key="1">
    <citation type="submission" date="2016-10" db="EMBL/GenBank/DDBJ databases">
        <authorList>
            <person name="de Groot N.N."/>
        </authorList>
    </citation>
    <scope>NUCLEOTIDE SEQUENCE [LARGE SCALE GENOMIC DNA]</scope>
    <source>
        <strain evidence="10 11">DSM 15269</strain>
    </source>
</reference>
<evidence type="ECO:0000256" key="3">
    <source>
        <dbReference type="ARBA" id="ARBA00022605"/>
    </source>
</evidence>
<evidence type="ECO:0000259" key="9">
    <source>
        <dbReference type="SMART" id="SM00859"/>
    </source>
</evidence>
<dbReference type="PANTHER" id="PTHR32338:SF10">
    <property type="entry name" value="N-ACETYL-GAMMA-GLUTAMYL-PHOSPHATE REDUCTASE, CHLOROPLASTIC-RELATED"/>
    <property type="match status" value="1"/>
</dbReference>
<keyword evidence="3 7" id="KW-0028">Amino-acid biosynthesis</keyword>
<keyword evidence="5 7" id="KW-0560">Oxidoreductase</keyword>
<dbReference type="NCBIfam" id="TIGR01850">
    <property type="entry name" value="argC"/>
    <property type="match status" value="1"/>
</dbReference>
<evidence type="ECO:0000256" key="6">
    <source>
        <dbReference type="ARBA" id="ARBA00050557"/>
    </source>
</evidence>
<dbReference type="SMART" id="SM00859">
    <property type="entry name" value="Semialdhyde_dh"/>
    <property type="match status" value="1"/>
</dbReference>
<dbReference type="RefSeq" id="WP_092065672.1">
    <property type="nucleotide sequence ID" value="NZ_FNIN01000008.1"/>
</dbReference>
<dbReference type="PROSITE" id="PS01224">
    <property type="entry name" value="ARGC"/>
    <property type="match status" value="1"/>
</dbReference>
<dbReference type="InterPro" id="IPR000534">
    <property type="entry name" value="Semialdehyde_DH_NAD-bd"/>
</dbReference>
<keyword evidence="11" id="KW-1185">Reference proteome</keyword>
<sequence>MGKINVGIVGISGYTGIELLRLLCTHPFFELKQATSRKLRGKKIKEVFPFADKFSELIITDIEKDGLDADIELYFLAVPHGTAMKLAQKIIQAGKKVVDLSADFRLKNKQVYEEWYKVKHVAWDLMSEAVYGLPEIYASKIKNSRLVANPGCYPTSAILALYPALKSGLIDSNEIIIDSKSGTTGAGRSPKENILFCEVYDNFFAYNIGKHRHSPEIEQECSLAAGRNIKILFSTHLLPINRGILTTVYVKTKELKIDKIRDCYLEFYGHKKWVKVLEDGVLPQVRWVRGTISCALGLVIDQKTEQLIIVSAIDNLCRGASGQALLNANLMVGFEEDTGFSVSAPLIP</sequence>
<dbReference type="STRING" id="206665.SAMN04488516_10846"/>
<dbReference type="SUPFAM" id="SSF51735">
    <property type="entry name" value="NAD(P)-binding Rossmann-fold domains"/>
    <property type="match status" value="1"/>
</dbReference>
<evidence type="ECO:0000256" key="4">
    <source>
        <dbReference type="ARBA" id="ARBA00022857"/>
    </source>
</evidence>
<dbReference type="CDD" id="cd23934">
    <property type="entry name" value="AGPR_1_C"/>
    <property type="match status" value="1"/>
</dbReference>
<evidence type="ECO:0000256" key="8">
    <source>
        <dbReference type="PROSITE-ProRule" id="PRU10010"/>
    </source>
</evidence>
<dbReference type="AlphaFoldDB" id="A0A1H0ELP9"/>
<dbReference type="GO" id="GO:0070401">
    <property type="term" value="F:NADP+ binding"/>
    <property type="evidence" value="ECO:0007669"/>
    <property type="project" value="InterPro"/>
</dbReference>
<comment type="similarity">
    <text evidence="7">Belongs to the NAGSA dehydrogenase family. Type 1 subfamily.</text>
</comment>
<dbReference type="CDD" id="cd17895">
    <property type="entry name" value="AGPR_1_N"/>
    <property type="match status" value="1"/>
</dbReference>
<dbReference type="HAMAP" id="MF_00150">
    <property type="entry name" value="ArgC_type1"/>
    <property type="match status" value="1"/>
</dbReference>
<dbReference type="UniPathway" id="UPA00068">
    <property type="reaction ID" value="UER00108"/>
</dbReference>
<dbReference type="InterPro" id="IPR023013">
    <property type="entry name" value="AGPR_AS"/>
</dbReference>
<dbReference type="SUPFAM" id="SSF55347">
    <property type="entry name" value="Glyceraldehyde-3-phosphate dehydrogenase-like, C-terminal domain"/>
    <property type="match status" value="1"/>
</dbReference>
<dbReference type="GO" id="GO:0003942">
    <property type="term" value="F:N-acetyl-gamma-glutamyl-phosphate reductase activity"/>
    <property type="evidence" value="ECO:0007669"/>
    <property type="project" value="UniProtKB-UniRule"/>
</dbReference>
<keyword evidence="2 7" id="KW-0055">Arginine biosynthesis</keyword>
<proteinExistence type="inferred from homology"/>
<dbReference type="Proteomes" id="UP000199602">
    <property type="component" value="Unassembled WGS sequence"/>
</dbReference>
<dbReference type="GO" id="GO:0051287">
    <property type="term" value="F:NAD binding"/>
    <property type="evidence" value="ECO:0007669"/>
    <property type="project" value="InterPro"/>
</dbReference>
<evidence type="ECO:0000313" key="10">
    <source>
        <dbReference type="EMBL" id="SDN83338.1"/>
    </source>
</evidence>
<dbReference type="InterPro" id="IPR050085">
    <property type="entry name" value="AGPR"/>
</dbReference>
<dbReference type="PANTHER" id="PTHR32338">
    <property type="entry name" value="N-ACETYL-GAMMA-GLUTAMYL-PHOSPHATE REDUCTASE, CHLOROPLASTIC-RELATED-RELATED"/>
    <property type="match status" value="1"/>
</dbReference>
<keyword evidence="4 7" id="KW-0521">NADP</keyword>
<dbReference type="InterPro" id="IPR000706">
    <property type="entry name" value="AGPR_type-1"/>
</dbReference>
<dbReference type="OrthoDB" id="9801289at2"/>
<feature type="active site" evidence="7 8">
    <location>
        <position position="152"/>
    </location>
</feature>
<comment type="subcellular location">
    <subcellularLocation>
        <location evidence="7">Cytoplasm</location>
    </subcellularLocation>
</comment>